<dbReference type="PANTHER" id="PTHR30349">
    <property type="entry name" value="PHAGE INTEGRASE-RELATED"/>
    <property type="match status" value="1"/>
</dbReference>
<dbReference type="Gene3D" id="1.10.150.130">
    <property type="match status" value="1"/>
</dbReference>
<dbReference type="PANTHER" id="PTHR30349:SF64">
    <property type="entry name" value="PROPHAGE INTEGRASE INTD-RELATED"/>
    <property type="match status" value="1"/>
</dbReference>
<protein>
    <recommendedName>
        <fullName evidence="2">Integrase</fullName>
    </recommendedName>
</protein>
<evidence type="ECO:0000256" key="6">
    <source>
        <dbReference type="ARBA" id="ARBA00023125"/>
    </source>
</evidence>
<dbReference type="InterPro" id="IPR028259">
    <property type="entry name" value="AP2-like_int_N"/>
</dbReference>
<dbReference type="PROSITE" id="PS51898">
    <property type="entry name" value="TYR_RECOMBINASE"/>
    <property type="match status" value="1"/>
</dbReference>
<dbReference type="GO" id="GO:0015074">
    <property type="term" value="P:DNA integration"/>
    <property type="evidence" value="ECO:0007669"/>
    <property type="project" value="UniProtKB-KW"/>
</dbReference>
<keyword evidence="4" id="KW-0378">Hydrolase</keyword>
<keyword evidence="5" id="KW-0229">DNA integration</keyword>
<dbReference type="SUPFAM" id="SSF56349">
    <property type="entry name" value="DNA breaking-rejoining enzymes"/>
    <property type="match status" value="1"/>
</dbReference>
<evidence type="ECO:0000256" key="5">
    <source>
        <dbReference type="ARBA" id="ARBA00022908"/>
    </source>
</evidence>
<dbReference type="GO" id="GO:0006310">
    <property type="term" value="P:DNA recombination"/>
    <property type="evidence" value="ECO:0007669"/>
    <property type="project" value="UniProtKB-KW"/>
</dbReference>
<evidence type="ECO:0000256" key="3">
    <source>
        <dbReference type="ARBA" id="ARBA00022679"/>
    </source>
</evidence>
<comment type="similarity">
    <text evidence="1">Belongs to the 'phage' integrase family.</text>
</comment>
<keyword evidence="11" id="KW-1185">Reference proteome</keyword>
<dbReference type="InterPro" id="IPR050090">
    <property type="entry name" value="Tyrosine_recombinase_XerCD"/>
</dbReference>
<feature type="domain" description="Tyr recombinase" evidence="9">
    <location>
        <begin position="171"/>
        <end position="380"/>
    </location>
</feature>
<dbReference type="KEGG" id="vg:26636990"/>
<evidence type="ECO:0000256" key="1">
    <source>
        <dbReference type="ARBA" id="ARBA00008857"/>
    </source>
</evidence>
<evidence type="ECO:0000259" key="9">
    <source>
        <dbReference type="PROSITE" id="PS51898"/>
    </source>
</evidence>
<keyword evidence="8" id="KW-1160">Virus entry into host cell</keyword>
<dbReference type="GeneID" id="26636990"/>
<name>A0A0N9SGH8_9CAUD</name>
<evidence type="ECO:0000313" key="10">
    <source>
        <dbReference type="EMBL" id="ALH46405.1"/>
    </source>
</evidence>
<dbReference type="GO" id="GO:0003677">
    <property type="term" value="F:DNA binding"/>
    <property type="evidence" value="ECO:0007669"/>
    <property type="project" value="UniProtKB-KW"/>
</dbReference>
<dbReference type="InterPro" id="IPR011010">
    <property type="entry name" value="DNA_brk_join_enz"/>
</dbReference>
<dbReference type="Pfam" id="PF14659">
    <property type="entry name" value="Phage_int_SAM_3"/>
    <property type="match status" value="1"/>
</dbReference>
<dbReference type="GO" id="GO:0016740">
    <property type="term" value="F:transferase activity"/>
    <property type="evidence" value="ECO:0007669"/>
    <property type="project" value="UniProtKB-KW"/>
</dbReference>
<dbReference type="Pfam" id="PF00589">
    <property type="entry name" value="Phage_integrase"/>
    <property type="match status" value="1"/>
</dbReference>
<dbReference type="Pfam" id="PF14657">
    <property type="entry name" value="Arm-DNA-bind_4"/>
    <property type="match status" value="1"/>
</dbReference>
<organism evidence="10 11">
    <name type="scientific">Paenibacillus phage Tripp</name>
    <dbReference type="NCBI Taxonomy" id="1718161"/>
    <lineage>
        <taxon>Viruses</taxon>
        <taxon>Duplodnaviria</taxon>
        <taxon>Heunggongvirae</taxon>
        <taxon>Uroviricota</taxon>
        <taxon>Caudoviricetes</taxon>
        <taxon>Halcyonevirus</taxon>
        <taxon>Halcyonevirus tripp</taxon>
    </lineage>
</organism>
<evidence type="ECO:0000256" key="7">
    <source>
        <dbReference type="ARBA" id="ARBA00023172"/>
    </source>
</evidence>
<dbReference type="OrthoDB" id="3956at10239"/>
<dbReference type="InterPro" id="IPR002104">
    <property type="entry name" value="Integrase_catalytic"/>
</dbReference>
<keyword evidence="7" id="KW-0233">DNA recombination</keyword>
<dbReference type="EMBL" id="KT755656">
    <property type="protein sequence ID" value="ALH46405.1"/>
    <property type="molecule type" value="Genomic_DNA"/>
</dbReference>
<evidence type="ECO:0000256" key="8">
    <source>
        <dbReference type="ARBA" id="ARBA00023195"/>
    </source>
</evidence>
<dbReference type="Proteomes" id="UP000204254">
    <property type="component" value="Segment"/>
</dbReference>
<dbReference type="GO" id="GO:0044826">
    <property type="term" value="P:viral genome integration into host DNA"/>
    <property type="evidence" value="ECO:0007669"/>
    <property type="project" value="UniProtKB-KW"/>
</dbReference>
<sequence length="392" mass="45250">MAYLRKRGNTWSYTVDIGVDPATGKRKQKTKGGFKTKKEAALEAASVERDVANNEYYAESDITFSAFALEWHAEYSLAVKVSTADLRLRMLGILNQYFGASKMRNITRKQYQDTLNTLCQKYSYNTVGIIHSTARLIFKRAAEYDVIRIDPTEHCRIMRKKKTVEEIEDERMPKYMEKEELARFLQTIKQNFDHQDFVLFYLLAYTGMRIGEATALKWDDISFNDQTISITKTCYLPKNKSMNFELLTPKTVTSRREIAVYQDVLIELNTHKANQDSLVATLNKHGDVYKDHGFVFTSYKNLGYPYNKATVESRMKRALELSNLNRRLSPHSLRHTHTSLLAEAGVGLTEIMDRLGHEDDGITKRIYLHVTKTKKAEASQRFAELMNNVVKM</sequence>
<accession>A0A0N9SGH8</accession>
<dbReference type="InterPro" id="IPR013762">
    <property type="entry name" value="Integrase-like_cat_sf"/>
</dbReference>
<dbReference type="GO" id="GO:0075713">
    <property type="term" value="P:establishment of integrated proviral latency"/>
    <property type="evidence" value="ECO:0007669"/>
    <property type="project" value="UniProtKB-KW"/>
</dbReference>
<dbReference type="Gene3D" id="1.10.443.10">
    <property type="entry name" value="Intergrase catalytic core"/>
    <property type="match status" value="1"/>
</dbReference>
<keyword evidence="6" id="KW-0238">DNA-binding</keyword>
<dbReference type="CDD" id="cd01189">
    <property type="entry name" value="INT_ICEBs1_C_like"/>
    <property type="match status" value="1"/>
</dbReference>
<dbReference type="GO" id="GO:0016787">
    <property type="term" value="F:hydrolase activity"/>
    <property type="evidence" value="ECO:0007669"/>
    <property type="project" value="UniProtKB-KW"/>
</dbReference>
<evidence type="ECO:0000256" key="4">
    <source>
        <dbReference type="ARBA" id="ARBA00022801"/>
    </source>
</evidence>
<keyword evidence="3" id="KW-0808">Transferase</keyword>
<evidence type="ECO:0000313" key="11">
    <source>
        <dbReference type="Proteomes" id="UP000204254"/>
    </source>
</evidence>
<dbReference type="InterPro" id="IPR010998">
    <property type="entry name" value="Integrase_recombinase_N"/>
</dbReference>
<dbReference type="RefSeq" id="YP_009210552.1">
    <property type="nucleotide sequence ID" value="NC_028930.1"/>
</dbReference>
<gene>
    <name evidence="10" type="ORF">TRIPP_32</name>
</gene>
<dbReference type="InterPro" id="IPR004107">
    <property type="entry name" value="Integrase_SAM-like_N"/>
</dbReference>
<reference evidence="10 11" key="1">
    <citation type="journal article" date="2016" name="Genome Announc.">
        <title>Paenibacillus larvae Phage Tripp Genome Has 378-Base-Pair Terminal Repeats.</title>
        <authorList>
            <person name="Abraham J."/>
            <person name="Bousquet A.C."/>
            <person name="Bruff E."/>
            <person name="Carson N."/>
            <person name="Clark A."/>
            <person name="Connell A."/>
            <person name="Davis Z."/>
            <person name="Dums J."/>
            <person name="Everington C."/>
            <person name="Groth A."/>
            <person name="Hawes N."/>
            <person name="McArthur N."/>
            <person name="McKenney C."/>
            <person name="Oufkir A."/>
            <person name="Pearce B."/>
            <person name="Rampal S."/>
            <person name="Rozier H."/>
            <person name="Schaff J."/>
            <person name="Slehria T."/>
            <person name="Carson S."/>
            <person name="Miller E.S."/>
        </authorList>
    </citation>
    <scope>NUCLEOTIDE SEQUENCE [LARGE SCALE GENOMIC DNA]</scope>
</reference>
<proteinExistence type="inferred from homology"/>
<keyword evidence="8" id="KW-1179">Viral genome integration</keyword>
<evidence type="ECO:0000256" key="2">
    <source>
        <dbReference type="ARBA" id="ARBA00016082"/>
    </source>
</evidence>